<evidence type="ECO:0000313" key="1">
    <source>
        <dbReference type="EMBL" id="BAQ17440.1"/>
    </source>
</evidence>
<dbReference type="HOGENOM" id="CLU_2317041_0_0_5"/>
<dbReference type="KEGG" id="mcg:GL4_1991"/>
<name>A0A0A8K3H5_9HYPH</name>
<proteinExistence type="predicted"/>
<accession>A0A0A8K3H5</accession>
<dbReference type="EMBL" id="AP014648">
    <property type="protein sequence ID" value="BAQ17440.1"/>
    <property type="molecule type" value="Genomic_DNA"/>
</dbReference>
<protein>
    <submittedName>
        <fullName evidence="1">Uncharacterized protein</fullName>
    </submittedName>
</protein>
<dbReference type="AlphaFoldDB" id="A0A0A8K3H5"/>
<organism evidence="1 2">
    <name type="scientific">Methyloceanibacter caenitepidi</name>
    <dbReference type="NCBI Taxonomy" id="1384459"/>
    <lineage>
        <taxon>Bacteria</taxon>
        <taxon>Pseudomonadati</taxon>
        <taxon>Pseudomonadota</taxon>
        <taxon>Alphaproteobacteria</taxon>
        <taxon>Hyphomicrobiales</taxon>
        <taxon>Hyphomicrobiaceae</taxon>
        <taxon>Methyloceanibacter</taxon>
    </lineage>
</organism>
<evidence type="ECO:0000313" key="2">
    <source>
        <dbReference type="Proteomes" id="UP000031643"/>
    </source>
</evidence>
<dbReference type="Proteomes" id="UP000031643">
    <property type="component" value="Chromosome"/>
</dbReference>
<gene>
    <name evidence="1" type="ORF">GL4_1991</name>
</gene>
<sequence>MALTVALATAFVAGSEVVRQVDVASDGSMAWIEMIVEGEKYRLAFTDSEKVRRAVARRPDTYDAVGAGWCGHVFTMRSAAIDQVMLALKEDERAGYADG</sequence>
<keyword evidence="2" id="KW-1185">Reference proteome</keyword>
<reference evidence="1 2" key="1">
    <citation type="submission" date="2014-09" db="EMBL/GenBank/DDBJ databases">
        <title>Genome sequencing of Methyloceanibacter caenitepidi Gela4.</title>
        <authorList>
            <person name="Takeuchi M."/>
            <person name="Susumu S."/>
            <person name="Kamagata Y."/>
            <person name="Oshima K."/>
            <person name="Hattori M."/>
            <person name="Iwasaki W."/>
        </authorList>
    </citation>
    <scope>NUCLEOTIDE SEQUENCE [LARGE SCALE GENOMIC DNA]</scope>
    <source>
        <strain evidence="1 2">Gela4</strain>
    </source>
</reference>